<dbReference type="Proteomes" id="UP001209540">
    <property type="component" value="Unassembled WGS sequence"/>
</dbReference>
<accession>A0AAD5K6W2</accession>
<feature type="compositionally biased region" description="Basic and acidic residues" evidence="3">
    <location>
        <begin position="147"/>
        <end position="157"/>
    </location>
</feature>
<feature type="compositionally biased region" description="Basic residues" evidence="3">
    <location>
        <begin position="238"/>
        <end position="251"/>
    </location>
</feature>
<feature type="compositionally biased region" description="Basic and acidic residues" evidence="3">
    <location>
        <begin position="599"/>
        <end position="618"/>
    </location>
</feature>
<feature type="compositionally biased region" description="Polar residues" evidence="3">
    <location>
        <begin position="218"/>
        <end position="233"/>
    </location>
</feature>
<dbReference type="InterPro" id="IPR040092">
    <property type="entry name" value="TBRG1"/>
</dbReference>
<keyword evidence="2" id="KW-0539">Nucleus</keyword>
<feature type="compositionally biased region" description="Low complexity" evidence="3">
    <location>
        <begin position="38"/>
        <end position="48"/>
    </location>
</feature>
<dbReference type="PANTHER" id="PTHR22715">
    <property type="entry name" value="TRANSFORMING GROWTH FACTOR BETA REGULATED GENE 1"/>
    <property type="match status" value="1"/>
</dbReference>
<feature type="region of interest" description="Disordered" evidence="3">
    <location>
        <begin position="422"/>
        <end position="508"/>
    </location>
</feature>
<dbReference type="Pfam" id="PF05964">
    <property type="entry name" value="FYRN"/>
    <property type="match status" value="1"/>
</dbReference>
<evidence type="ECO:0000256" key="1">
    <source>
        <dbReference type="ARBA" id="ARBA00004123"/>
    </source>
</evidence>
<comment type="caution">
    <text evidence="4">The sequence shown here is derived from an EMBL/GenBank/DDBJ whole genome shotgun (WGS) entry which is preliminary data.</text>
</comment>
<keyword evidence="5" id="KW-1185">Reference proteome</keyword>
<name>A0AAD5K6W2_9FUNG</name>
<evidence type="ECO:0000313" key="4">
    <source>
        <dbReference type="EMBL" id="KAI9258826.1"/>
    </source>
</evidence>
<reference evidence="4" key="2">
    <citation type="submission" date="2023-02" db="EMBL/GenBank/DDBJ databases">
        <authorList>
            <consortium name="DOE Joint Genome Institute"/>
            <person name="Mondo S.J."/>
            <person name="Chang Y."/>
            <person name="Wang Y."/>
            <person name="Ahrendt S."/>
            <person name="Andreopoulos W."/>
            <person name="Barry K."/>
            <person name="Beard J."/>
            <person name="Benny G.L."/>
            <person name="Blankenship S."/>
            <person name="Bonito G."/>
            <person name="Cuomo C."/>
            <person name="Desiro A."/>
            <person name="Gervers K.A."/>
            <person name="Hundley H."/>
            <person name="Kuo A."/>
            <person name="LaButti K."/>
            <person name="Lang B.F."/>
            <person name="Lipzen A."/>
            <person name="O'Donnell K."/>
            <person name="Pangilinan J."/>
            <person name="Reynolds N."/>
            <person name="Sandor L."/>
            <person name="Smith M.W."/>
            <person name="Tsang A."/>
            <person name="Grigoriev I.V."/>
            <person name="Stajich J.E."/>
            <person name="Spatafora J.W."/>
        </authorList>
    </citation>
    <scope>NUCLEOTIDE SEQUENCE</scope>
    <source>
        <strain evidence="4">RSA 2281</strain>
    </source>
</reference>
<reference evidence="4" key="1">
    <citation type="journal article" date="2022" name="IScience">
        <title>Evolution of zygomycete secretomes and the origins of terrestrial fungal ecologies.</title>
        <authorList>
            <person name="Chang Y."/>
            <person name="Wang Y."/>
            <person name="Mondo S."/>
            <person name="Ahrendt S."/>
            <person name="Andreopoulos W."/>
            <person name="Barry K."/>
            <person name="Beard J."/>
            <person name="Benny G.L."/>
            <person name="Blankenship S."/>
            <person name="Bonito G."/>
            <person name="Cuomo C."/>
            <person name="Desiro A."/>
            <person name="Gervers K.A."/>
            <person name="Hundley H."/>
            <person name="Kuo A."/>
            <person name="LaButti K."/>
            <person name="Lang B.F."/>
            <person name="Lipzen A."/>
            <person name="O'Donnell K."/>
            <person name="Pangilinan J."/>
            <person name="Reynolds N."/>
            <person name="Sandor L."/>
            <person name="Smith M.E."/>
            <person name="Tsang A."/>
            <person name="Grigoriev I.V."/>
            <person name="Stajich J.E."/>
            <person name="Spatafora J.W."/>
        </authorList>
    </citation>
    <scope>NUCLEOTIDE SEQUENCE</scope>
    <source>
        <strain evidence="4">RSA 2281</strain>
    </source>
</reference>
<evidence type="ECO:0000313" key="5">
    <source>
        <dbReference type="Proteomes" id="UP001209540"/>
    </source>
</evidence>
<evidence type="ECO:0000256" key="3">
    <source>
        <dbReference type="SAM" id="MobiDB-lite"/>
    </source>
</evidence>
<dbReference type="PROSITE" id="PS51543">
    <property type="entry name" value="FYRC"/>
    <property type="match status" value="1"/>
</dbReference>
<proteinExistence type="predicted"/>
<protein>
    <submittedName>
        <fullName evidence="4">F/Y rich C-terminus-domain-containing protein</fullName>
    </submittedName>
</protein>
<dbReference type="SMART" id="SM00541">
    <property type="entry name" value="FYRN"/>
    <property type="match status" value="1"/>
</dbReference>
<dbReference type="Pfam" id="PF05965">
    <property type="entry name" value="FYRC"/>
    <property type="match status" value="1"/>
</dbReference>
<feature type="region of interest" description="Disordered" evidence="3">
    <location>
        <begin position="147"/>
        <end position="254"/>
    </location>
</feature>
<feature type="region of interest" description="Disordered" evidence="3">
    <location>
        <begin position="515"/>
        <end position="534"/>
    </location>
</feature>
<feature type="compositionally biased region" description="Low complexity" evidence="3">
    <location>
        <begin position="471"/>
        <end position="497"/>
    </location>
</feature>
<dbReference type="PANTHER" id="PTHR22715:SF0">
    <property type="entry name" value="TRANSFORMING GROWTH FACTOR BETA REGULATOR 1"/>
    <property type="match status" value="1"/>
</dbReference>
<organism evidence="4 5">
    <name type="scientific">Phascolomyces articulosus</name>
    <dbReference type="NCBI Taxonomy" id="60185"/>
    <lineage>
        <taxon>Eukaryota</taxon>
        <taxon>Fungi</taxon>
        <taxon>Fungi incertae sedis</taxon>
        <taxon>Mucoromycota</taxon>
        <taxon>Mucoromycotina</taxon>
        <taxon>Mucoromycetes</taxon>
        <taxon>Mucorales</taxon>
        <taxon>Lichtheimiaceae</taxon>
        <taxon>Phascolomyces</taxon>
    </lineage>
</organism>
<feature type="compositionally biased region" description="Low complexity" evidence="3">
    <location>
        <begin position="438"/>
        <end position="453"/>
    </location>
</feature>
<feature type="region of interest" description="Disordered" evidence="3">
    <location>
        <begin position="25"/>
        <end position="50"/>
    </location>
</feature>
<feature type="compositionally biased region" description="Basic residues" evidence="3">
    <location>
        <begin position="186"/>
        <end position="197"/>
    </location>
</feature>
<dbReference type="EMBL" id="JAIXMP010000018">
    <property type="protein sequence ID" value="KAI9258826.1"/>
    <property type="molecule type" value="Genomic_DNA"/>
</dbReference>
<comment type="subcellular location">
    <subcellularLocation>
        <location evidence="1">Nucleus</location>
    </subcellularLocation>
</comment>
<dbReference type="GO" id="GO:0051726">
    <property type="term" value="P:regulation of cell cycle"/>
    <property type="evidence" value="ECO:0007669"/>
    <property type="project" value="TreeGrafter"/>
</dbReference>
<sequence length="618" mass="68682">MASPIVSSASSSSPTAATTIAAMRNNNTDSGTTAGKQSAATNNNNSNITEEKYKQLKRKLKAMMEVNETISKEYSQAKRKVRLLVMERNVLLDNIARMGKVEIETSSSDEYDDDFMDDYHDLLPMTTSTTSATAIDTVVQGEIYHPHDQHQRQLTADHRHHHRPYNSKPKPLSRQRSTSELAVHVQKPRRRRGRKQSKHPDIDEDEEGREGRRDDNQTNRLGNVSILNSTVTASAPPKRSKMSRAVTKTRRVQPVERDENGNVKLPQQIGVLTVVNLGKIIHDREAFHNERYIFPVGFTVERTYPSMVNPNSNTSIVSTILDGGDGPRFHIVAADQPDEPIIANSATGAWTVVVRRSNEIRHREHSNSASGPDYYGFKHPTIAKMIQDLPNADKLRSYVRQNFEEMEPRAAKGVMAAAQKKRGNLEQMGNANVRPTNSMATSSSTHTLASTSAVPPVSPDGATASMSNSIAATTTTKTATTLNAKPSSPSSSSRSTPLPSPPPHPSSLSFITAAVSHQRHQQYHEGEVEEDGNDAIDTEREEARPQRHHYISPINNSLRNKMLHATPYEQHHHHLSPHDNPHSISSLLQPASPSPFRMNKFEQIDDEVDQLHSDNDDL</sequence>
<dbReference type="AlphaFoldDB" id="A0AAD5K6W2"/>
<dbReference type="PROSITE" id="PS51542">
    <property type="entry name" value="FYRN"/>
    <property type="match status" value="1"/>
</dbReference>
<feature type="compositionally biased region" description="Polar residues" evidence="3">
    <location>
        <begin position="427"/>
        <end position="437"/>
    </location>
</feature>
<feature type="region of interest" description="Disordered" evidence="3">
    <location>
        <begin position="569"/>
        <end position="618"/>
    </location>
</feature>
<dbReference type="GO" id="GO:0005634">
    <property type="term" value="C:nucleus"/>
    <property type="evidence" value="ECO:0007669"/>
    <property type="project" value="UniProtKB-SubCell"/>
</dbReference>
<feature type="compositionally biased region" description="Polar residues" evidence="3">
    <location>
        <begin position="25"/>
        <end position="36"/>
    </location>
</feature>
<dbReference type="InterPro" id="IPR003889">
    <property type="entry name" value="FYrich_C"/>
</dbReference>
<dbReference type="InterPro" id="IPR003888">
    <property type="entry name" value="FYrich_N"/>
</dbReference>
<gene>
    <name evidence="4" type="ORF">BDA99DRAFT_102513</name>
</gene>
<evidence type="ECO:0000256" key="2">
    <source>
        <dbReference type="ARBA" id="ARBA00023242"/>
    </source>
</evidence>
<dbReference type="Gene3D" id="3.30.160.360">
    <property type="match status" value="1"/>
</dbReference>